<evidence type="ECO:0000313" key="1">
    <source>
        <dbReference type="EMBL" id="KAJ9592768.1"/>
    </source>
</evidence>
<gene>
    <name evidence="1" type="ORF">L9F63_015546</name>
</gene>
<keyword evidence="2" id="KW-1185">Reference proteome</keyword>
<sequence length="61" mass="7259">EIMILRNFTRAVRIVSGNSNKTVDCRLSRPVVFPCRRFNCELREKHLHSSIFERVQNQKTK</sequence>
<dbReference type="AlphaFoldDB" id="A0AAD8EJQ5"/>
<feature type="non-terminal residue" evidence="1">
    <location>
        <position position="1"/>
    </location>
</feature>
<comment type="caution">
    <text evidence="1">The sequence shown here is derived from an EMBL/GenBank/DDBJ whole genome shotgun (WGS) entry which is preliminary data.</text>
</comment>
<evidence type="ECO:0000313" key="2">
    <source>
        <dbReference type="Proteomes" id="UP001233999"/>
    </source>
</evidence>
<dbReference type="Proteomes" id="UP001233999">
    <property type="component" value="Unassembled WGS sequence"/>
</dbReference>
<protein>
    <submittedName>
        <fullName evidence="1">Uncharacterized protein</fullName>
    </submittedName>
</protein>
<organism evidence="1 2">
    <name type="scientific">Diploptera punctata</name>
    <name type="common">Pacific beetle cockroach</name>
    <dbReference type="NCBI Taxonomy" id="6984"/>
    <lineage>
        <taxon>Eukaryota</taxon>
        <taxon>Metazoa</taxon>
        <taxon>Ecdysozoa</taxon>
        <taxon>Arthropoda</taxon>
        <taxon>Hexapoda</taxon>
        <taxon>Insecta</taxon>
        <taxon>Pterygota</taxon>
        <taxon>Neoptera</taxon>
        <taxon>Polyneoptera</taxon>
        <taxon>Dictyoptera</taxon>
        <taxon>Blattodea</taxon>
        <taxon>Blaberoidea</taxon>
        <taxon>Blaberidae</taxon>
        <taxon>Diplopterinae</taxon>
        <taxon>Diploptera</taxon>
    </lineage>
</organism>
<accession>A0AAD8EJQ5</accession>
<reference evidence="1" key="1">
    <citation type="journal article" date="2023" name="IScience">
        <title>Live-bearing cockroach genome reveals convergent evolutionary mechanisms linked to viviparity in insects and beyond.</title>
        <authorList>
            <person name="Fouks B."/>
            <person name="Harrison M.C."/>
            <person name="Mikhailova A.A."/>
            <person name="Marchal E."/>
            <person name="English S."/>
            <person name="Carruthers M."/>
            <person name="Jennings E.C."/>
            <person name="Chiamaka E.L."/>
            <person name="Frigard R.A."/>
            <person name="Pippel M."/>
            <person name="Attardo G.M."/>
            <person name="Benoit J.B."/>
            <person name="Bornberg-Bauer E."/>
            <person name="Tobe S.S."/>
        </authorList>
    </citation>
    <scope>NUCLEOTIDE SEQUENCE</scope>
    <source>
        <strain evidence="1">Stay&amp;Tobe</strain>
    </source>
</reference>
<dbReference type="EMBL" id="JASPKZ010003806">
    <property type="protein sequence ID" value="KAJ9592768.1"/>
    <property type="molecule type" value="Genomic_DNA"/>
</dbReference>
<feature type="non-terminal residue" evidence="1">
    <location>
        <position position="61"/>
    </location>
</feature>
<name>A0AAD8EJQ5_DIPPU</name>
<proteinExistence type="predicted"/>
<reference evidence="1" key="2">
    <citation type="submission" date="2023-05" db="EMBL/GenBank/DDBJ databases">
        <authorList>
            <person name="Fouks B."/>
        </authorList>
    </citation>
    <scope>NUCLEOTIDE SEQUENCE</scope>
    <source>
        <strain evidence="1">Stay&amp;Tobe</strain>
        <tissue evidence="1">Testes</tissue>
    </source>
</reference>